<keyword evidence="4" id="KW-1133">Transmembrane helix</keyword>
<keyword evidence="4" id="KW-0472">Membrane</keyword>
<feature type="transmembrane region" description="Helical" evidence="4">
    <location>
        <begin position="6"/>
        <end position="28"/>
    </location>
</feature>
<evidence type="ECO:0000256" key="4">
    <source>
        <dbReference type="SAM" id="Phobius"/>
    </source>
</evidence>
<evidence type="ECO:0000313" key="6">
    <source>
        <dbReference type="EMBL" id="SCA95929.1"/>
    </source>
</evidence>
<feature type="transmembrane region" description="Helical" evidence="4">
    <location>
        <begin position="35"/>
        <end position="55"/>
    </location>
</feature>
<dbReference type="SUPFAM" id="SSF51445">
    <property type="entry name" value="(Trans)glycosidases"/>
    <property type="match status" value="1"/>
</dbReference>
<reference evidence="6" key="2">
    <citation type="submission" date="2016-08" db="EMBL/GenBank/DDBJ databases">
        <title>Klebsiella loci capsule.</title>
        <authorList>
            <person name="Holt K.E."/>
            <person name="Thomson N.R."/>
        </authorList>
    </citation>
    <scope>NUCLEOTIDE SEQUENCE</scope>
    <source>
        <strain evidence="6">KSB1_10F</strain>
    </source>
</reference>
<evidence type="ECO:0000256" key="2">
    <source>
        <dbReference type="ARBA" id="ARBA00023295"/>
    </source>
</evidence>
<dbReference type="Gene3D" id="3.20.20.80">
    <property type="entry name" value="Glycosidases"/>
    <property type="match status" value="1"/>
</dbReference>
<feature type="domain" description="Glycoside hydrolase family 5" evidence="5">
    <location>
        <begin position="57"/>
        <end position="317"/>
    </location>
</feature>
<keyword evidence="4" id="KW-0812">Transmembrane</keyword>
<dbReference type="EMBL" id="LT603713">
    <property type="protein sequence ID" value="SCA95929.1"/>
    <property type="molecule type" value="Genomic_DNA"/>
</dbReference>
<reference evidence="6" key="1">
    <citation type="submission" date="2016-07" db="EMBL/GenBank/DDBJ databases">
        <authorList>
            <person name="Informatics P."/>
        </authorList>
    </citation>
    <scope>NUCLEOTIDE SEQUENCE</scope>
    <source>
        <strain evidence="6">KSB1_10F</strain>
    </source>
</reference>
<sequence>MSLIQIVFSIPRGIIIKLINLTCIGVFMKRKYARCFLLLLSILYSGYSFSFEVGVGTHISGFTGTPEQYINLLKKYNITSFRTDYHWADVEKQRGVYTPASHKLDELINLAVINNIKPILILDYGNPLYVNGKPTTDNERDAFARYAAWTVSHFKGKVDVFEIWNEWHLEKPRFLSQNQKSAQQYVSLVHSCYTAIKKVDPNVKVIAGSFNPTQKDEIIWQDKLFELGFLNYIDGVSIHTYHNTDSTFMPPQDNLSLIDAMQEKIIKIKGAVLPVYITEIGISDYYKNKIPQADIGKFASEYFMFSAKRNYIQGVWWYDFINDGIDKKNGEHNFGMLNRDLSEKDTASAIKQFSQRLRVK</sequence>
<dbReference type="GO" id="GO:0000272">
    <property type="term" value="P:polysaccharide catabolic process"/>
    <property type="evidence" value="ECO:0007669"/>
    <property type="project" value="InterPro"/>
</dbReference>
<dbReference type="InterPro" id="IPR001547">
    <property type="entry name" value="Glyco_hydro_5"/>
</dbReference>
<evidence type="ECO:0000256" key="1">
    <source>
        <dbReference type="ARBA" id="ARBA00022801"/>
    </source>
</evidence>
<keyword evidence="1 3" id="KW-0378">Hydrolase</keyword>
<protein>
    <submittedName>
        <fullName evidence="6">Glycosyl hydrolase</fullName>
    </submittedName>
</protein>
<dbReference type="AlphaFoldDB" id="A0A1C3SZB1"/>
<dbReference type="InterPro" id="IPR017853">
    <property type="entry name" value="GH"/>
</dbReference>
<dbReference type="Pfam" id="PF00150">
    <property type="entry name" value="Cellulase"/>
    <property type="match status" value="1"/>
</dbReference>
<name>A0A1C3SZB1_KLEPN</name>
<dbReference type="PANTHER" id="PTHR12631">
    <property type="entry name" value="ALPHA-L-IDURONIDASE"/>
    <property type="match status" value="1"/>
</dbReference>
<keyword evidence="2 3" id="KW-0326">Glycosidase</keyword>
<dbReference type="PANTHER" id="PTHR12631:SF10">
    <property type="entry name" value="BETA-XYLOSIDASE-LIKE PROTEIN-RELATED"/>
    <property type="match status" value="1"/>
</dbReference>
<proteinExistence type="inferred from homology"/>
<evidence type="ECO:0000256" key="3">
    <source>
        <dbReference type="RuleBase" id="RU361153"/>
    </source>
</evidence>
<organism evidence="6">
    <name type="scientific">Klebsiella pneumoniae</name>
    <dbReference type="NCBI Taxonomy" id="573"/>
    <lineage>
        <taxon>Bacteria</taxon>
        <taxon>Pseudomonadati</taxon>
        <taxon>Pseudomonadota</taxon>
        <taxon>Gammaproteobacteria</taxon>
        <taxon>Enterobacterales</taxon>
        <taxon>Enterobacteriaceae</taxon>
        <taxon>Klebsiella/Raoultella group</taxon>
        <taxon>Klebsiella</taxon>
        <taxon>Klebsiella pneumoniae complex</taxon>
    </lineage>
</organism>
<gene>
    <name evidence="6" type="primary">wcuC</name>
    <name evidence="6" type="synonym">KL137_00016</name>
</gene>
<comment type="similarity">
    <text evidence="3">Belongs to the glycosyl hydrolase 5 (cellulase A) family.</text>
</comment>
<accession>A0A1C3SZB1</accession>
<evidence type="ECO:0000259" key="5">
    <source>
        <dbReference type="Pfam" id="PF00150"/>
    </source>
</evidence>
<dbReference type="GO" id="GO:0004553">
    <property type="term" value="F:hydrolase activity, hydrolyzing O-glycosyl compounds"/>
    <property type="evidence" value="ECO:0007669"/>
    <property type="project" value="InterPro"/>
</dbReference>
<dbReference type="InterPro" id="IPR051923">
    <property type="entry name" value="Glycosyl_Hydrolase_39"/>
</dbReference>